<evidence type="ECO:0000313" key="2">
    <source>
        <dbReference type="EMBL" id="GBP32516.1"/>
    </source>
</evidence>
<name>A0A4C1V2G4_EUMVA</name>
<sequence>MRRACGHTVSCGRGRRLRPDARRRRHRVPGRRRAHTGTRPRDDTSLSRFSSSSRFGLQRARSSSALIIILKANRRENRESSLYRGRL</sequence>
<proteinExistence type="predicted"/>
<feature type="compositionally biased region" description="Basic residues" evidence="1">
    <location>
        <begin position="13"/>
        <end position="38"/>
    </location>
</feature>
<dbReference type="EMBL" id="BGZK01000261">
    <property type="protein sequence ID" value="GBP32516.1"/>
    <property type="molecule type" value="Genomic_DNA"/>
</dbReference>
<dbReference type="AlphaFoldDB" id="A0A4C1V2G4"/>
<reference evidence="2 3" key="1">
    <citation type="journal article" date="2019" name="Commun. Biol.">
        <title>The bagworm genome reveals a unique fibroin gene that provides high tensile strength.</title>
        <authorList>
            <person name="Kono N."/>
            <person name="Nakamura H."/>
            <person name="Ohtoshi R."/>
            <person name="Tomita M."/>
            <person name="Numata K."/>
            <person name="Arakawa K."/>
        </authorList>
    </citation>
    <scope>NUCLEOTIDE SEQUENCE [LARGE SCALE GENOMIC DNA]</scope>
</reference>
<accession>A0A4C1V2G4</accession>
<gene>
    <name evidence="2" type="ORF">EVAR_23925_1</name>
</gene>
<dbReference type="Proteomes" id="UP000299102">
    <property type="component" value="Unassembled WGS sequence"/>
</dbReference>
<keyword evidence="3" id="KW-1185">Reference proteome</keyword>
<evidence type="ECO:0000313" key="3">
    <source>
        <dbReference type="Proteomes" id="UP000299102"/>
    </source>
</evidence>
<comment type="caution">
    <text evidence="2">The sequence shown here is derived from an EMBL/GenBank/DDBJ whole genome shotgun (WGS) entry which is preliminary data.</text>
</comment>
<organism evidence="2 3">
    <name type="scientific">Eumeta variegata</name>
    <name type="common">Bagworm moth</name>
    <name type="synonym">Eumeta japonica</name>
    <dbReference type="NCBI Taxonomy" id="151549"/>
    <lineage>
        <taxon>Eukaryota</taxon>
        <taxon>Metazoa</taxon>
        <taxon>Ecdysozoa</taxon>
        <taxon>Arthropoda</taxon>
        <taxon>Hexapoda</taxon>
        <taxon>Insecta</taxon>
        <taxon>Pterygota</taxon>
        <taxon>Neoptera</taxon>
        <taxon>Endopterygota</taxon>
        <taxon>Lepidoptera</taxon>
        <taxon>Glossata</taxon>
        <taxon>Ditrysia</taxon>
        <taxon>Tineoidea</taxon>
        <taxon>Psychidae</taxon>
        <taxon>Oiketicinae</taxon>
        <taxon>Eumeta</taxon>
    </lineage>
</organism>
<evidence type="ECO:0000256" key="1">
    <source>
        <dbReference type="SAM" id="MobiDB-lite"/>
    </source>
</evidence>
<protein>
    <submittedName>
        <fullName evidence="2">Uncharacterized protein</fullName>
    </submittedName>
</protein>
<feature type="region of interest" description="Disordered" evidence="1">
    <location>
        <begin position="1"/>
        <end position="54"/>
    </location>
</feature>